<dbReference type="Proteomes" id="UP000044136">
    <property type="component" value="Unassembled WGS sequence"/>
</dbReference>
<dbReference type="OrthoDB" id="9799122at2"/>
<dbReference type="eggNOG" id="COG2761">
    <property type="taxonomic scope" value="Bacteria"/>
</dbReference>
<feature type="domain" description="DSBA-like thioredoxin" evidence="1">
    <location>
        <begin position="3"/>
        <end position="204"/>
    </location>
</feature>
<sequence length="215" mass="23995">MKITIWSDFVCPFCYIGQANLDNALKTFEHKDEVEIEYKSFQLMPDAEYTPGETYAETFSKMKGMPAAQAEGMFSQVTETAEKAGVVINYDTAKLTNTLDAHRVFQYAKEQGKGTEFFKALYQAHFTNGEVLNDEDTLARLSESVGLDGAAVRDIVKSEQYKQDVNVDISQASSLGIQGVPFFLVNDKYSISGAQPVELFQEALGKIYAEEQETE</sequence>
<dbReference type="InterPro" id="IPR001853">
    <property type="entry name" value="DSBA-like_thioredoxin_dom"/>
</dbReference>
<dbReference type="GO" id="GO:0016491">
    <property type="term" value="F:oxidoreductase activity"/>
    <property type="evidence" value="ECO:0007669"/>
    <property type="project" value="InterPro"/>
</dbReference>
<reference evidence="2 3" key="1">
    <citation type="submission" date="2014-07" db="EMBL/GenBank/DDBJ databases">
        <authorList>
            <person name="Urmite Genomes Urmite Genomes"/>
        </authorList>
    </citation>
    <scope>NUCLEOTIDE SEQUENCE [LARGE SCALE GENOMIC DNA]</scope>
    <source>
        <strain evidence="2 3">13MG44_air</strain>
    </source>
</reference>
<dbReference type="Gene3D" id="3.40.30.10">
    <property type="entry name" value="Glutaredoxin"/>
    <property type="match status" value="1"/>
</dbReference>
<dbReference type="AlphaFoldDB" id="A0A078M839"/>
<dbReference type="RefSeq" id="WP_035810284.1">
    <property type="nucleotide sequence ID" value="NZ_CCSE01000001.1"/>
</dbReference>
<name>A0A078M839_9STAP</name>
<dbReference type="CDD" id="cd03024">
    <property type="entry name" value="DsbA_FrnE"/>
    <property type="match status" value="1"/>
</dbReference>
<dbReference type="STRING" id="1461582.BN1048_01724"/>
<dbReference type="InterPro" id="IPR036249">
    <property type="entry name" value="Thioredoxin-like_sf"/>
</dbReference>
<accession>A0A078M839</accession>
<gene>
    <name evidence="2" type="ORF">BN1048_01724</name>
</gene>
<dbReference type="PANTHER" id="PTHR13887">
    <property type="entry name" value="GLUTATHIONE S-TRANSFERASE KAPPA"/>
    <property type="match status" value="1"/>
</dbReference>
<evidence type="ECO:0000259" key="1">
    <source>
        <dbReference type="Pfam" id="PF01323"/>
    </source>
</evidence>
<organism evidence="2 3">
    <name type="scientific">Jeotgalicoccus saudimassiliensis</name>
    <dbReference type="NCBI Taxonomy" id="1461582"/>
    <lineage>
        <taxon>Bacteria</taxon>
        <taxon>Bacillati</taxon>
        <taxon>Bacillota</taxon>
        <taxon>Bacilli</taxon>
        <taxon>Bacillales</taxon>
        <taxon>Staphylococcaceae</taxon>
        <taxon>Jeotgalicoccus</taxon>
    </lineage>
</organism>
<dbReference type="PANTHER" id="PTHR13887:SF41">
    <property type="entry name" value="THIOREDOXIN SUPERFAMILY PROTEIN"/>
    <property type="match status" value="1"/>
</dbReference>
<protein>
    <submittedName>
        <fullName evidence="2">DSBA-like thioredoxin domain protein</fullName>
    </submittedName>
</protein>
<evidence type="ECO:0000313" key="3">
    <source>
        <dbReference type="Proteomes" id="UP000044136"/>
    </source>
</evidence>
<dbReference type="SUPFAM" id="SSF52833">
    <property type="entry name" value="Thioredoxin-like"/>
    <property type="match status" value="1"/>
</dbReference>
<keyword evidence="3" id="KW-1185">Reference proteome</keyword>
<dbReference type="EMBL" id="CCSE01000001">
    <property type="protein sequence ID" value="CEA02464.1"/>
    <property type="molecule type" value="Genomic_DNA"/>
</dbReference>
<proteinExistence type="predicted"/>
<dbReference type="HOGENOM" id="CLU_069253_0_2_9"/>
<evidence type="ECO:0000313" key="2">
    <source>
        <dbReference type="EMBL" id="CEA02464.1"/>
    </source>
</evidence>
<dbReference type="Pfam" id="PF01323">
    <property type="entry name" value="DSBA"/>
    <property type="match status" value="1"/>
</dbReference>